<evidence type="ECO:0000256" key="2">
    <source>
        <dbReference type="ARBA" id="ARBA00007951"/>
    </source>
</evidence>
<evidence type="ECO:0000313" key="8">
    <source>
        <dbReference type="EMBL" id="SPT54584.1"/>
    </source>
</evidence>
<keyword evidence="9" id="KW-1185">Reference proteome</keyword>
<dbReference type="EC" id="3.2.1.51" evidence="3"/>
<dbReference type="Pfam" id="PF01120">
    <property type="entry name" value="Alpha_L_fucos"/>
    <property type="match status" value="1"/>
</dbReference>
<dbReference type="SUPFAM" id="SSF51445">
    <property type="entry name" value="(Trans)glycosidases"/>
    <property type="match status" value="1"/>
</dbReference>
<accession>A0A2X0TXC7</accession>
<dbReference type="InterPro" id="IPR017853">
    <property type="entry name" value="GH"/>
</dbReference>
<dbReference type="PRINTS" id="PR00741">
    <property type="entry name" value="GLHYDRLASE29"/>
</dbReference>
<name>A0A2X0TXC7_9ACTO</name>
<evidence type="ECO:0000256" key="5">
    <source>
        <dbReference type="ARBA" id="ARBA00022801"/>
    </source>
</evidence>
<sequence>MSVSEHNELTAHADRWSALARPTPQWFEDAPLGIFVHWGPYSVPAWAEDHGELGVEEDWEAWFTHNSYAEWYFNTIRIPGSPAALRHKDLYGSAPYDAFLDAWDPDAWDPAEWMRLFHRAGAGYAVLTTKHHDGVTLWDAPETGTRNTVRRGPRTDLVAGFADAARDEGLRVGLYYSGGLDWHYRPHRPILSEDDCKDLCRPKDADYARYCFVHVRDLIDRYAPDVIWNDIEWPDEGKNFGPYGLGTLFEYFYAARPEGITNDRYGGVHADYLTSEYQHMGDSETSGKPWENCRGVGLSFGYNRAEGEHQYLSGAAAVRHLVDVVSRGGRLLLNVGPRADGTIPREQRECLEGLGVWNDLYGSELRGVSPLSAGEVGAVSACTGDCQDEAWVRLLGHGDHIAVVADALVTSVSGLPQGFDYSRAACSTRGALCSWDGQSLVIEAGDNPPRDARGEALPLVITVPRA</sequence>
<evidence type="ECO:0000256" key="4">
    <source>
        <dbReference type="ARBA" id="ARBA00022729"/>
    </source>
</evidence>
<dbReference type="InterPro" id="IPR000933">
    <property type="entry name" value="Glyco_hydro_29"/>
</dbReference>
<organism evidence="8 9">
    <name type="scientific">Schaalia odontolytica</name>
    <dbReference type="NCBI Taxonomy" id="1660"/>
    <lineage>
        <taxon>Bacteria</taxon>
        <taxon>Bacillati</taxon>
        <taxon>Actinomycetota</taxon>
        <taxon>Actinomycetes</taxon>
        <taxon>Actinomycetales</taxon>
        <taxon>Actinomycetaceae</taxon>
        <taxon>Schaalia</taxon>
    </lineage>
</organism>
<feature type="domain" description="Glycoside hydrolase family 29 N-terminal" evidence="7">
    <location>
        <begin position="13"/>
        <end position="362"/>
    </location>
</feature>
<dbReference type="GO" id="GO:0006004">
    <property type="term" value="P:fucose metabolic process"/>
    <property type="evidence" value="ECO:0007669"/>
    <property type="project" value="InterPro"/>
</dbReference>
<dbReference type="STRING" id="1660.APY09_05365"/>
<dbReference type="GeneID" id="93757636"/>
<evidence type="ECO:0000259" key="7">
    <source>
        <dbReference type="Pfam" id="PF01120"/>
    </source>
</evidence>
<dbReference type="SMART" id="SM00812">
    <property type="entry name" value="Alpha_L_fucos"/>
    <property type="match status" value="1"/>
</dbReference>
<dbReference type="EMBL" id="UAPR01000001">
    <property type="protein sequence ID" value="SPT54584.1"/>
    <property type="molecule type" value="Genomic_DNA"/>
</dbReference>
<gene>
    <name evidence="8" type="ORF">NCTC9935_00125</name>
</gene>
<evidence type="ECO:0000256" key="1">
    <source>
        <dbReference type="ARBA" id="ARBA00004071"/>
    </source>
</evidence>
<protein>
    <recommendedName>
        <fullName evidence="3">alpha-L-fucosidase</fullName>
        <ecNumber evidence="3">3.2.1.51</ecNumber>
    </recommendedName>
</protein>
<evidence type="ECO:0000256" key="3">
    <source>
        <dbReference type="ARBA" id="ARBA00012662"/>
    </source>
</evidence>
<keyword evidence="4" id="KW-0732">Signal</keyword>
<dbReference type="OrthoDB" id="5526311at2"/>
<evidence type="ECO:0000256" key="6">
    <source>
        <dbReference type="ARBA" id="ARBA00023295"/>
    </source>
</evidence>
<evidence type="ECO:0000313" key="9">
    <source>
        <dbReference type="Proteomes" id="UP000250192"/>
    </source>
</evidence>
<dbReference type="PANTHER" id="PTHR10030">
    <property type="entry name" value="ALPHA-L-FUCOSIDASE"/>
    <property type="match status" value="1"/>
</dbReference>
<dbReference type="GO" id="GO:0005764">
    <property type="term" value="C:lysosome"/>
    <property type="evidence" value="ECO:0007669"/>
    <property type="project" value="TreeGrafter"/>
</dbReference>
<dbReference type="InterPro" id="IPR057739">
    <property type="entry name" value="Glyco_hydro_29_N"/>
</dbReference>
<comment type="function">
    <text evidence="1">Alpha-L-fucosidase is responsible for hydrolyzing the alpha-1,6-linked fucose joined to the reducing-end N-acetylglucosamine of the carbohydrate moieties of glycoproteins.</text>
</comment>
<proteinExistence type="inferred from homology"/>
<dbReference type="AlphaFoldDB" id="A0A2X0TXC7"/>
<keyword evidence="5" id="KW-0378">Hydrolase</keyword>
<comment type="similarity">
    <text evidence="2">Belongs to the glycosyl hydrolase 29 family.</text>
</comment>
<reference evidence="8 9" key="1">
    <citation type="submission" date="2018-06" db="EMBL/GenBank/DDBJ databases">
        <authorList>
            <consortium name="Pathogen Informatics"/>
            <person name="Doyle S."/>
        </authorList>
    </citation>
    <scope>NUCLEOTIDE SEQUENCE [LARGE SCALE GENOMIC DNA]</scope>
    <source>
        <strain evidence="8 9">NCTC9935</strain>
    </source>
</reference>
<dbReference type="InterPro" id="IPR016286">
    <property type="entry name" value="FUC_metazoa-typ"/>
</dbReference>
<dbReference type="GO" id="GO:0004560">
    <property type="term" value="F:alpha-L-fucosidase activity"/>
    <property type="evidence" value="ECO:0007669"/>
    <property type="project" value="InterPro"/>
</dbReference>
<dbReference type="RefSeq" id="WP_111822745.1">
    <property type="nucleotide sequence ID" value="NZ_CBDERX010000017.1"/>
</dbReference>
<dbReference type="PANTHER" id="PTHR10030:SF37">
    <property type="entry name" value="ALPHA-L-FUCOSIDASE-RELATED"/>
    <property type="match status" value="1"/>
</dbReference>
<dbReference type="Gene3D" id="3.20.20.80">
    <property type="entry name" value="Glycosidases"/>
    <property type="match status" value="1"/>
</dbReference>
<keyword evidence="6" id="KW-0326">Glycosidase</keyword>
<dbReference type="GO" id="GO:0016139">
    <property type="term" value="P:glycoside catabolic process"/>
    <property type="evidence" value="ECO:0007669"/>
    <property type="project" value="TreeGrafter"/>
</dbReference>
<dbReference type="Proteomes" id="UP000250192">
    <property type="component" value="Unassembled WGS sequence"/>
</dbReference>